<comment type="similarity">
    <text evidence="1 2">Belongs to the TonB-dependent receptor family.</text>
</comment>
<evidence type="ECO:0000256" key="3">
    <source>
        <dbReference type="SAM" id="SignalP"/>
    </source>
</evidence>
<dbReference type="SUPFAM" id="SSF49464">
    <property type="entry name" value="Carboxypeptidase regulatory domain-like"/>
    <property type="match status" value="1"/>
</dbReference>
<keyword evidence="3" id="KW-0732">Signal</keyword>
<feature type="domain" description="TonB-dependent receptor plug" evidence="5">
    <location>
        <begin position="214"/>
        <end position="317"/>
    </location>
</feature>
<evidence type="ECO:0000259" key="5">
    <source>
        <dbReference type="Pfam" id="PF07715"/>
    </source>
</evidence>
<keyword evidence="2" id="KW-0798">TonB box</keyword>
<accession>A0A430JZH1</accession>
<keyword evidence="1" id="KW-0998">Cell outer membrane</keyword>
<gene>
    <name evidence="6" type="ORF">EHW67_18940</name>
</gene>
<dbReference type="InterPro" id="IPR012910">
    <property type="entry name" value="Plug_dom"/>
</dbReference>
<reference evidence="6 7" key="1">
    <citation type="submission" date="2018-11" db="EMBL/GenBank/DDBJ databases">
        <title>Arenibacter aquaticus sp.nov., a marine bacterium isolated from surface seawater in the South China Sea.</title>
        <authorList>
            <person name="Guo J."/>
            <person name="Sun J."/>
        </authorList>
    </citation>
    <scope>NUCLEOTIDE SEQUENCE [LARGE SCALE GENOMIC DNA]</scope>
    <source>
        <strain evidence="6 7">GUO666</strain>
    </source>
</reference>
<evidence type="ECO:0000313" key="7">
    <source>
        <dbReference type="Proteomes" id="UP000267585"/>
    </source>
</evidence>
<dbReference type="InterPro" id="IPR023997">
    <property type="entry name" value="TonB-dep_OMP_SusC/RagA_CS"/>
</dbReference>
<dbReference type="GO" id="GO:0009279">
    <property type="term" value="C:cell outer membrane"/>
    <property type="evidence" value="ECO:0007669"/>
    <property type="project" value="UniProtKB-SubCell"/>
</dbReference>
<evidence type="ECO:0000313" key="6">
    <source>
        <dbReference type="EMBL" id="RTE52260.1"/>
    </source>
</evidence>
<dbReference type="Pfam" id="PF00593">
    <property type="entry name" value="TonB_dep_Rec_b-barrel"/>
    <property type="match status" value="1"/>
</dbReference>
<name>A0A430JZH1_9FLAO</name>
<organism evidence="6 7">
    <name type="scientific">Arenibacter aquaticus</name>
    <dbReference type="NCBI Taxonomy" id="2489054"/>
    <lineage>
        <taxon>Bacteria</taxon>
        <taxon>Pseudomonadati</taxon>
        <taxon>Bacteroidota</taxon>
        <taxon>Flavobacteriia</taxon>
        <taxon>Flavobacteriales</taxon>
        <taxon>Flavobacteriaceae</taxon>
        <taxon>Arenibacter</taxon>
    </lineage>
</organism>
<dbReference type="NCBIfam" id="TIGR04057">
    <property type="entry name" value="SusC_RagA_signa"/>
    <property type="match status" value="1"/>
</dbReference>
<keyword evidence="1" id="KW-0812">Transmembrane</keyword>
<dbReference type="InterPro" id="IPR037066">
    <property type="entry name" value="Plug_dom_sf"/>
</dbReference>
<dbReference type="InterPro" id="IPR039426">
    <property type="entry name" value="TonB-dep_rcpt-like"/>
</dbReference>
<dbReference type="Pfam" id="PF07715">
    <property type="entry name" value="Plug"/>
    <property type="match status" value="1"/>
</dbReference>
<dbReference type="Pfam" id="PF13715">
    <property type="entry name" value="CarbopepD_reg_2"/>
    <property type="match status" value="1"/>
</dbReference>
<comment type="subcellular location">
    <subcellularLocation>
        <location evidence="1">Cell outer membrane</location>
        <topology evidence="1">Multi-pass membrane protein</topology>
    </subcellularLocation>
</comment>
<keyword evidence="7" id="KW-1185">Reference proteome</keyword>
<evidence type="ECO:0000256" key="2">
    <source>
        <dbReference type="RuleBase" id="RU003357"/>
    </source>
</evidence>
<feature type="domain" description="TonB-dependent receptor-like beta-barrel" evidence="4">
    <location>
        <begin position="560"/>
        <end position="1120"/>
    </location>
</feature>
<keyword evidence="1" id="KW-1134">Transmembrane beta strand</keyword>
<dbReference type="AlphaFoldDB" id="A0A430JZH1"/>
<sequence>MKPKLLFFFNRNVMKTIMMLWTMHFLALPAQANEGVTPTISLHQSQVDLVTIFNNIEEQAAVSFIYSSELKQIKRKVSVNYTNKPLTTVMDHLAKVYHLGYKIQNKNVTVYLEQKSIKLLQRTIQGSVKDDMGEPLIGANVMVVGSSRGVVTNFDGDFEIIAKTGEVLEFSYIGMKPQTVTVASDTYSLNIQLDANSEELQEVVVVGYGEKSIESLSAAVSKVDVSALAERPVSNAASALQGLTPGLTITRSNGRPTDNPNINIRGFTSINGGEPLIIIDGVEGDINDLNPSDIENISVLKDAGAAAIYGARASFGVVLITTKQAREGDLKVSFETTTAINQVTTNTDFITDPFEAIQIADSFFQASSGASYSQYSEADYAALQEVSANPSLARVITDTRNGRDQYVHYAKTDWWNTFFRKSRPSQIYNASISGGTDKLKGYFSYRNYREVGLLKVQEDLFKKENYRAKVEFKLNDWITISDNMQFNKYDDLQYGGFRTGWHGNYWNYLVYNHAMPWYSPTNPDGSYFYRSELNNYAAGDGLYASLLHGKSKQETEDSEFSNIVTATLTPVDGLTVKASYAYRKMNQNILQRSTLIPWTIYVGEPDTMGVDELTEYNTSADYDAFNIYADYNNRFGKHHIDVMAGFGQESMYSKTIEASTQGLISVDLNSLGLGTTADNANGSAYEWALQGVFSRISYDYDNKYFLEMNGRYDGTSRFPSDFRWGFFPSISAAWAIHNEAFMENLHPTLSQFKLRASYGSLGNQEVDPYAYQPVLSRFVNDEFSLNGSPLESISSPALNPVEITWEEVRTLDFGVDIGLFRNKFTANFDWFKRETLGMLTAGQVLPSTLGASAPQENAADLETKGFELSMGYSDRFNVGGSPMQLSLRAGLSNSETVVTRFDNPENLLNSFYEGMVIGDLWGYEIEGLFQSQEEIAAHVDQSYVTARISGRGGLQPGDVKYVDINGDDVVNAGTNTLDNPGDQKIVGNVAPKYLYNFRAAASWMGFDISAFFQGVGKQDWYPGYNSQLFWGPYSRPYASFVRKDLANNIWSPDNTDAYYPRGFGYIALSGRNSLRNTNDRYIQDISYLRLKNLTLGYNLPKSVLDRTPFDKIRLYLSGENIFTFTKLTDYIDPEIASNQVNLNSPSGSYTYDSRGQEAPMSKTYSIGISVQF</sequence>
<dbReference type="EMBL" id="RQPJ01000021">
    <property type="protein sequence ID" value="RTE52260.1"/>
    <property type="molecule type" value="Genomic_DNA"/>
</dbReference>
<dbReference type="SUPFAM" id="SSF56935">
    <property type="entry name" value="Porins"/>
    <property type="match status" value="1"/>
</dbReference>
<protein>
    <submittedName>
        <fullName evidence="6">SusC/RagA family TonB-linked outer membrane protein</fullName>
    </submittedName>
</protein>
<keyword evidence="1" id="KW-0813">Transport</keyword>
<dbReference type="InterPro" id="IPR000531">
    <property type="entry name" value="Beta-barrel_TonB"/>
</dbReference>
<dbReference type="InterPro" id="IPR023996">
    <property type="entry name" value="TonB-dep_OMP_SusC/RagA"/>
</dbReference>
<dbReference type="Gene3D" id="2.170.130.10">
    <property type="entry name" value="TonB-dependent receptor, plug domain"/>
    <property type="match status" value="1"/>
</dbReference>
<dbReference type="PROSITE" id="PS52016">
    <property type="entry name" value="TONB_DEPENDENT_REC_3"/>
    <property type="match status" value="1"/>
</dbReference>
<evidence type="ECO:0000259" key="4">
    <source>
        <dbReference type="Pfam" id="PF00593"/>
    </source>
</evidence>
<evidence type="ECO:0000256" key="1">
    <source>
        <dbReference type="PROSITE-ProRule" id="PRU01360"/>
    </source>
</evidence>
<feature type="signal peptide" evidence="3">
    <location>
        <begin position="1"/>
        <end position="32"/>
    </location>
</feature>
<feature type="chain" id="PRO_5019470767" evidence="3">
    <location>
        <begin position="33"/>
        <end position="1172"/>
    </location>
</feature>
<proteinExistence type="inferred from homology"/>
<dbReference type="NCBIfam" id="TIGR04056">
    <property type="entry name" value="OMP_RagA_SusC"/>
    <property type="match status" value="1"/>
</dbReference>
<dbReference type="InterPro" id="IPR008969">
    <property type="entry name" value="CarboxyPept-like_regulatory"/>
</dbReference>
<dbReference type="Gene3D" id="2.60.40.1120">
    <property type="entry name" value="Carboxypeptidase-like, regulatory domain"/>
    <property type="match status" value="1"/>
</dbReference>
<dbReference type="Gene3D" id="3.55.50.30">
    <property type="match status" value="1"/>
</dbReference>
<dbReference type="Proteomes" id="UP000267585">
    <property type="component" value="Unassembled WGS sequence"/>
</dbReference>
<comment type="caution">
    <text evidence="6">The sequence shown here is derived from an EMBL/GenBank/DDBJ whole genome shotgun (WGS) entry which is preliminary data.</text>
</comment>
<keyword evidence="1 2" id="KW-0472">Membrane</keyword>